<dbReference type="SMART" id="SM00388">
    <property type="entry name" value="HisKA"/>
    <property type="match status" value="1"/>
</dbReference>
<dbReference type="CDD" id="cd06225">
    <property type="entry name" value="HAMP"/>
    <property type="match status" value="1"/>
</dbReference>
<feature type="domain" description="Histidine kinase" evidence="17">
    <location>
        <begin position="324"/>
        <end position="539"/>
    </location>
</feature>
<dbReference type="GO" id="GO:0000156">
    <property type="term" value="F:phosphorelay response regulator activity"/>
    <property type="evidence" value="ECO:0007669"/>
    <property type="project" value="TreeGrafter"/>
</dbReference>
<evidence type="ECO:0000256" key="9">
    <source>
        <dbReference type="ARBA" id="ARBA00022741"/>
    </source>
</evidence>
<dbReference type="InterPro" id="IPR036890">
    <property type="entry name" value="HATPase_C_sf"/>
</dbReference>
<dbReference type="GO" id="GO:0007234">
    <property type="term" value="P:osmosensory signaling via phosphorelay pathway"/>
    <property type="evidence" value="ECO:0007669"/>
    <property type="project" value="TreeGrafter"/>
</dbReference>
<dbReference type="InterPro" id="IPR003660">
    <property type="entry name" value="HAMP_dom"/>
</dbReference>
<evidence type="ECO:0000256" key="7">
    <source>
        <dbReference type="ARBA" id="ARBA00022679"/>
    </source>
</evidence>
<dbReference type="InterPro" id="IPR005467">
    <property type="entry name" value="His_kinase_dom"/>
</dbReference>
<dbReference type="RefSeq" id="WP_163248318.1">
    <property type="nucleotide sequence ID" value="NZ_SXDP01000001.1"/>
</dbReference>
<dbReference type="InterPro" id="IPR035965">
    <property type="entry name" value="PAS-like_dom_sf"/>
</dbReference>
<dbReference type="EC" id="2.7.13.3" evidence="4"/>
<keyword evidence="20" id="KW-1185">Reference proteome</keyword>
<comment type="caution">
    <text evidence="19">The sequence shown here is derived from an EMBL/GenBank/DDBJ whole genome shotgun (WGS) entry which is preliminary data.</text>
</comment>
<dbReference type="SUPFAM" id="SSF55874">
    <property type="entry name" value="ATPase domain of HSP90 chaperone/DNA topoisomerase II/histidine kinase"/>
    <property type="match status" value="1"/>
</dbReference>
<dbReference type="CDD" id="cd00082">
    <property type="entry name" value="HisKA"/>
    <property type="match status" value="1"/>
</dbReference>
<evidence type="ECO:0000256" key="12">
    <source>
        <dbReference type="ARBA" id="ARBA00022989"/>
    </source>
</evidence>
<evidence type="ECO:0000256" key="3">
    <source>
        <dbReference type="ARBA" id="ARBA00004314"/>
    </source>
</evidence>
<dbReference type="PANTHER" id="PTHR42878:SF7">
    <property type="entry name" value="SENSOR HISTIDINE KINASE GLRK"/>
    <property type="match status" value="1"/>
</dbReference>
<reference evidence="19 20" key="1">
    <citation type="submission" date="2019-04" db="EMBL/GenBank/DDBJ databases">
        <title>Genome sequencing of Clostridium botulinum Groups I-IV and Clostridium butyricum.</title>
        <authorList>
            <person name="Brunt J."/>
            <person name="Van Vliet A.H.M."/>
            <person name="Stringer S.C."/>
            <person name="Carter A.T."/>
            <person name="Peck M.W."/>
        </authorList>
    </citation>
    <scope>NUCLEOTIDE SEQUENCE [LARGE SCALE GENOMIC DNA]</scope>
    <source>
        <strain evidence="19 20">IFR 18/094</strain>
    </source>
</reference>
<sequence>MRKKLIISSLIILIFTLTIVSSLFFIIINYQYQENEENKLKNNNTTIVNIINNENIKDIPSFIKRNFYNGDIKVTLLDKNRNLVIESKKKEENLGCIYYETKIKQGYIIRSSIDITKASVLDKKYYRYYIYIILFSFLISFLLSSRLSQAMIKPIKDLEFVTSRIAQGEFDIRVRITSEDEIGELGKTFNNMGNKLEDMLKEVKDKQNKLESILKSMDSGVIAVDKEFKIIMINPYAKKLFQIEKDIIGENLKDSIGDFHLETLFKHKKNEYNEITICCPEKKILRVKTANIISKYDLIGTVAVVQDVTDIKKLENMRAQFVANVSHELKTPLTSIKGFAETLKYVDDIETRNKFLKIIDDEAERLTRLINDILVLSDIEKDKKDIVMQSINLNKTIEDVCYLVNKSAIDKNIIIYVIGDKIPNIKGVEDLYKQMIINLVDNAIKYTEPKGKVTIGTKLKDNKIILWIEDTGVGMEREHLDRIFERFYRVDKARSRAEGGTGLGLAIVKHIVIGIKGKIDVQSKVGEGSKFIIEIPLKQDML</sequence>
<dbReference type="SMART" id="SM00091">
    <property type="entry name" value="PAS"/>
    <property type="match status" value="1"/>
</dbReference>
<dbReference type="Pfam" id="PF00512">
    <property type="entry name" value="HisKA"/>
    <property type="match status" value="1"/>
</dbReference>
<feature type="coiled-coil region" evidence="15">
    <location>
        <begin position="189"/>
        <end position="216"/>
    </location>
</feature>
<keyword evidence="11" id="KW-0067">ATP-binding</keyword>
<name>A0A6M0R711_9CLOT</name>
<dbReference type="InterPro" id="IPR050351">
    <property type="entry name" value="BphY/WalK/GraS-like"/>
</dbReference>
<keyword evidence="8 16" id="KW-0812">Transmembrane</keyword>
<dbReference type="FunFam" id="1.10.287.130:FF:000001">
    <property type="entry name" value="Two-component sensor histidine kinase"/>
    <property type="match status" value="1"/>
</dbReference>
<keyword evidence="6" id="KW-0597">Phosphoprotein</keyword>
<keyword evidence="12 16" id="KW-1133">Transmembrane helix</keyword>
<dbReference type="CDD" id="cd00130">
    <property type="entry name" value="PAS"/>
    <property type="match status" value="1"/>
</dbReference>
<evidence type="ECO:0000256" key="14">
    <source>
        <dbReference type="ARBA" id="ARBA00023136"/>
    </source>
</evidence>
<evidence type="ECO:0000256" key="8">
    <source>
        <dbReference type="ARBA" id="ARBA00022692"/>
    </source>
</evidence>
<dbReference type="SUPFAM" id="SSF158472">
    <property type="entry name" value="HAMP domain-like"/>
    <property type="match status" value="1"/>
</dbReference>
<comment type="subcellular location">
    <subcellularLocation>
        <location evidence="2">Cell membrane</location>
    </subcellularLocation>
    <subcellularLocation>
        <location evidence="3">Membrane raft</location>
        <topology evidence="3">Multi-pass membrane protein</topology>
    </subcellularLocation>
</comment>
<organism evidence="19 20">
    <name type="scientific">Clostridium niameyense</name>
    <dbReference type="NCBI Taxonomy" id="1622073"/>
    <lineage>
        <taxon>Bacteria</taxon>
        <taxon>Bacillati</taxon>
        <taxon>Bacillota</taxon>
        <taxon>Clostridia</taxon>
        <taxon>Eubacteriales</taxon>
        <taxon>Clostridiaceae</taxon>
        <taxon>Clostridium</taxon>
    </lineage>
</organism>
<evidence type="ECO:0000259" key="17">
    <source>
        <dbReference type="PROSITE" id="PS50109"/>
    </source>
</evidence>
<evidence type="ECO:0000256" key="2">
    <source>
        <dbReference type="ARBA" id="ARBA00004236"/>
    </source>
</evidence>
<feature type="domain" description="HAMP" evidence="18">
    <location>
        <begin position="149"/>
        <end position="201"/>
    </location>
</feature>
<proteinExistence type="predicted"/>
<evidence type="ECO:0000256" key="11">
    <source>
        <dbReference type="ARBA" id="ARBA00022840"/>
    </source>
</evidence>
<dbReference type="PROSITE" id="PS50885">
    <property type="entry name" value="HAMP"/>
    <property type="match status" value="1"/>
</dbReference>
<accession>A0A6M0R711</accession>
<evidence type="ECO:0000313" key="19">
    <source>
        <dbReference type="EMBL" id="NEZ45995.1"/>
    </source>
</evidence>
<evidence type="ECO:0000256" key="4">
    <source>
        <dbReference type="ARBA" id="ARBA00012438"/>
    </source>
</evidence>
<dbReference type="AlphaFoldDB" id="A0A6M0R711"/>
<dbReference type="GO" id="GO:0000155">
    <property type="term" value="F:phosphorelay sensor kinase activity"/>
    <property type="evidence" value="ECO:0007669"/>
    <property type="project" value="InterPro"/>
</dbReference>
<keyword evidence="13" id="KW-0902">Two-component regulatory system</keyword>
<dbReference type="Pfam" id="PF13188">
    <property type="entry name" value="PAS_8"/>
    <property type="match status" value="1"/>
</dbReference>
<feature type="transmembrane region" description="Helical" evidence="16">
    <location>
        <begin position="128"/>
        <end position="147"/>
    </location>
</feature>
<dbReference type="NCBIfam" id="NF046044">
    <property type="entry name" value="PnpS"/>
    <property type="match status" value="1"/>
</dbReference>
<dbReference type="GO" id="GO:0005886">
    <property type="term" value="C:plasma membrane"/>
    <property type="evidence" value="ECO:0007669"/>
    <property type="project" value="UniProtKB-SubCell"/>
</dbReference>
<evidence type="ECO:0000256" key="6">
    <source>
        <dbReference type="ARBA" id="ARBA00022553"/>
    </source>
</evidence>
<dbReference type="InterPro" id="IPR003594">
    <property type="entry name" value="HATPase_dom"/>
</dbReference>
<dbReference type="Pfam" id="PF00672">
    <property type="entry name" value="HAMP"/>
    <property type="match status" value="1"/>
</dbReference>
<evidence type="ECO:0000256" key="1">
    <source>
        <dbReference type="ARBA" id="ARBA00000085"/>
    </source>
</evidence>
<evidence type="ECO:0000313" key="20">
    <source>
        <dbReference type="Proteomes" id="UP000473885"/>
    </source>
</evidence>
<dbReference type="Pfam" id="PF02518">
    <property type="entry name" value="HATPase_c"/>
    <property type="match status" value="1"/>
</dbReference>
<protein>
    <recommendedName>
        <fullName evidence="4">histidine kinase</fullName>
        <ecNumber evidence="4">2.7.13.3</ecNumber>
    </recommendedName>
</protein>
<keyword evidence="9" id="KW-0547">Nucleotide-binding</keyword>
<dbReference type="FunFam" id="3.30.565.10:FF:000023">
    <property type="entry name" value="PAS domain-containing sensor histidine kinase"/>
    <property type="match status" value="1"/>
</dbReference>
<dbReference type="PANTHER" id="PTHR42878">
    <property type="entry name" value="TWO-COMPONENT HISTIDINE KINASE"/>
    <property type="match status" value="1"/>
</dbReference>
<evidence type="ECO:0000256" key="10">
    <source>
        <dbReference type="ARBA" id="ARBA00022777"/>
    </source>
</evidence>
<evidence type="ECO:0000256" key="5">
    <source>
        <dbReference type="ARBA" id="ARBA00022475"/>
    </source>
</evidence>
<dbReference type="Proteomes" id="UP000473885">
    <property type="component" value="Unassembled WGS sequence"/>
</dbReference>
<keyword evidence="10 19" id="KW-0418">Kinase</keyword>
<dbReference type="GO" id="GO:0005524">
    <property type="term" value="F:ATP binding"/>
    <property type="evidence" value="ECO:0007669"/>
    <property type="project" value="UniProtKB-KW"/>
</dbReference>
<keyword evidence="15" id="KW-0175">Coiled coil</keyword>
<evidence type="ECO:0000256" key="16">
    <source>
        <dbReference type="SAM" id="Phobius"/>
    </source>
</evidence>
<keyword evidence="5" id="KW-1003">Cell membrane</keyword>
<keyword evidence="7" id="KW-0808">Transferase</keyword>
<feature type="transmembrane region" description="Helical" evidence="16">
    <location>
        <begin position="6"/>
        <end position="30"/>
    </location>
</feature>
<dbReference type="SMART" id="SM00304">
    <property type="entry name" value="HAMP"/>
    <property type="match status" value="1"/>
</dbReference>
<dbReference type="Gene3D" id="3.30.565.10">
    <property type="entry name" value="Histidine kinase-like ATPase, C-terminal domain"/>
    <property type="match status" value="1"/>
</dbReference>
<dbReference type="Gene3D" id="1.10.287.130">
    <property type="match status" value="1"/>
</dbReference>
<dbReference type="SUPFAM" id="SSF55785">
    <property type="entry name" value="PYP-like sensor domain (PAS domain)"/>
    <property type="match status" value="1"/>
</dbReference>
<dbReference type="InterPro" id="IPR000014">
    <property type="entry name" value="PAS"/>
</dbReference>
<dbReference type="InterPro" id="IPR004358">
    <property type="entry name" value="Sig_transdc_His_kin-like_C"/>
</dbReference>
<evidence type="ECO:0000259" key="18">
    <source>
        <dbReference type="PROSITE" id="PS50885"/>
    </source>
</evidence>
<gene>
    <name evidence="19" type="ORF">FDF74_02065</name>
</gene>
<dbReference type="CDD" id="cd00075">
    <property type="entry name" value="HATPase"/>
    <property type="match status" value="1"/>
</dbReference>
<dbReference type="PROSITE" id="PS50109">
    <property type="entry name" value="HIS_KIN"/>
    <property type="match status" value="1"/>
</dbReference>
<dbReference type="InterPro" id="IPR036097">
    <property type="entry name" value="HisK_dim/P_sf"/>
</dbReference>
<evidence type="ECO:0000256" key="13">
    <source>
        <dbReference type="ARBA" id="ARBA00023012"/>
    </source>
</evidence>
<keyword evidence="14 16" id="KW-0472">Membrane</keyword>
<dbReference type="Gene3D" id="6.10.340.10">
    <property type="match status" value="1"/>
</dbReference>
<dbReference type="SMART" id="SM00387">
    <property type="entry name" value="HATPase_c"/>
    <property type="match status" value="1"/>
</dbReference>
<dbReference type="SUPFAM" id="SSF47384">
    <property type="entry name" value="Homodimeric domain of signal transducing histidine kinase"/>
    <property type="match status" value="1"/>
</dbReference>
<dbReference type="GO" id="GO:0045121">
    <property type="term" value="C:membrane raft"/>
    <property type="evidence" value="ECO:0007669"/>
    <property type="project" value="UniProtKB-SubCell"/>
</dbReference>
<dbReference type="GO" id="GO:0030295">
    <property type="term" value="F:protein kinase activator activity"/>
    <property type="evidence" value="ECO:0007669"/>
    <property type="project" value="TreeGrafter"/>
</dbReference>
<dbReference type="InterPro" id="IPR003661">
    <property type="entry name" value="HisK_dim/P_dom"/>
</dbReference>
<dbReference type="Gene3D" id="3.30.450.20">
    <property type="entry name" value="PAS domain"/>
    <property type="match status" value="1"/>
</dbReference>
<dbReference type="PRINTS" id="PR00344">
    <property type="entry name" value="BCTRLSENSOR"/>
</dbReference>
<comment type="catalytic activity">
    <reaction evidence="1">
        <text>ATP + protein L-histidine = ADP + protein N-phospho-L-histidine.</text>
        <dbReference type="EC" id="2.7.13.3"/>
    </reaction>
</comment>
<evidence type="ECO:0000256" key="15">
    <source>
        <dbReference type="SAM" id="Coils"/>
    </source>
</evidence>
<dbReference type="EMBL" id="SXDP01000001">
    <property type="protein sequence ID" value="NEZ45995.1"/>
    <property type="molecule type" value="Genomic_DNA"/>
</dbReference>